<sequence>MDMHFPSEIWLRIGEEVSQQRQHTLRSLTETCRSFHAIFTPLFLTSLRFTKFQRICSPNFVKSAPIRNLRYVRSLKIIAGSSYAEGFEADEEAALYARFHRNLMRCLEKMPNLVSFTFGLAGQWKTGKEEGDGVPYVPLFSSLLMTLRSSCTKLQTLDISVGEFPTLDSSRWLLFSSNSDMHRLVTFQNLESLALAGGFILPDSTDAIVSTLLASPGLVDLSLENYSLPLVTVCTQYVKSGGMPLALKRLRYPIALARDQDAWPYLHKLTDLSRLESLELEIGQQGYRTDDSFERRITVCQAITDPNQLGSLRRLSIDLLDNAVFTAIQRVGQSLDYPPWFMSELFAESFESRGAINDGFNFHPEKQKYWPTCFVLGDPVPSPDSTAPRYPPMEEISNWKALRLLHLGLDMTTDKDRLINLSDSLNTNLREVYITHYDVVHGKDPFGADSEYTKLDYAARLCANSRIAYLVVNNSYFRVVREPGKDARVEYVDLYSSEAEEAEIFMMYRERTRI</sequence>
<evidence type="ECO:0000313" key="2">
    <source>
        <dbReference type="Proteomes" id="UP001610563"/>
    </source>
</evidence>
<organism evidence="1 2">
    <name type="scientific">Aspergillus keveii</name>
    <dbReference type="NCBI Taxonomy" id="714993"/>
    <lineage>
        <taxon>Eukaryota</taxon>
        <taxon>Fungi</taxon>
        <taxon>Dikarya</taxon>
        <taxon>Ascomycota</taxon>
        <taxon>Pezizomycotina</taxon>
        <taxon>Eurotiomycetes</taxon>
        <taxon>Eurotiomycetidae</taxon>
        <taxon>Eurotiales</taxon>
        <taxon>Aspergillaceae</taxon>
        <taxon>Aspergillus</taxon>
        <taxon>Aspergillus subgen. Nidulantes</taxon>
    </lineage>
</organism>
<comment type="caution">
    <text evidence="1">The sequence shown here is derived from an EMBL/GenBank/DDBJ whole genome shotgun (WGS) entry which is preliminary data.</text>
</comment>
<dbReference type="EMBL" id="JBFTWV010000086">
    <property type="protein sequence ID" value="KAL2788027.1"/>
    <property type="molecule type" value="Genomic_DNA"/>
</dbReference>
<evidence type="ECO:0000313" key="1">
    <source>
        <dbReference type="EMBL" id="KAL2788027.1"/>
    </source>
</evidence>
<keyword evidence="2" id="KW-1185">Reference proteome</keyword>
<protein>
    <recommendedName>
        <fullName evidence="3">F-box domain-containing protein</fullName>
    </recommendedName>
</protein>
<dbReference type="Proteomes" id="UP001610563">
    <property type="component" value="Unassembled WGS sequence"/>
</dbReference>
<name>A0ABR4FXP1_9EURO</name>
<accession>A0ABR4FXP1</accession>
<proteinExistence type="predicted"/>
<evidence type="ECO:0008006" key="3">
    <source>
        <dbReference type="Google" id="ProtNLM"/>
    </source>
</evidence>
<reference evidence="1 2" key="1">
    <citation type="submission" date="2024-07" db="EMBL/GenBank/DDBJ databases">
        <title>Section-level genome sequencing and comparative genomics of Aspergillus sections Usti and Cavernicolus.</title>
        <authorList>
            <consortium name="Lawrence Berkeley National Laboratory"/>
            <person name="Nybo J.L."/>
            <person name="Vesth T.C."/>
            <person name="Theobald S."/>
            <person name="Frisvad J.C."/>
            <person name="Larsen T.O."/>
            <person name="Kjaerboelling I."/>
            <person name="Rothschild-Mancinelli K."/>
            <person name="Lyhne E.K."/>
            <person name="Kogle M.E."/>
            <person name="Barry K."/>
            <person name="Clum A."/>
            <person name="Na H."/>
            <person name="Ledsgaard L."/>
            <person name="Lin J."/>
            <person name="Lipzen A."/>
            <person name="Kuo A."/>
            <person name="Riley R."/>
            <person name="Mondo S."/>
            <person name="Labutti K."/>
            <person name="Haridas S."/>
            <person name="Pangalinan J."/>
            <person name="Salamov A.A."/>
            <person name="Simmons B.A."/>
            <person name="Magnuson J.K."/>
            <person name="Chen J."/>
            <person name="Drula E."/>
            <person name="Henrissat B."/>
            <person name="Wiebenga A."/>
            <person name="Lubbers R.J."/>
            <person name="Gomes A.C."/>
            <person name="Makela M.R."/>
            <person name="Stajich J."/>
            <person name="Grigoriev I.V."/>
            <person name="Mortensen U.H."/>
            <person name="De Vries R.P."/>
            <person name="Baker S.E."/>
            <person name="Andersen M.R."/>
        </authorList>
    </citation>
    <scope>NUCLEOTIDE SEQUENCE [LARGE SCALE GENOMIC DNA]</scope>
    <source>
        <strain evidence="1 2">CBS 209.92</strain>
    </source>
</reference>
<gene>
    <name evidence="1" type="ORF">BJX66DRAFT_266961</name>
</gene>